<keyword evidence="3" id="KW-1185">Reference proteome</keyword>
<reference evidence="2" key="1">
    <citation type="journal article" date="2010" name="Science">
        <title>Plasticity of animal genome architecture unmasked by rapid evolution of a pelagic tunicate.</title>
        <authorList>
            <person name="Denoeud F."/>
            <person name="Henriet S."/>
            <person name="Mungpakdee S."/>
            <person name="Aury J.M."/>
            <person name="Da Silva C."/>
            <person name="Brinkmann H."/>
            <person name="Mikhaleva J."/>
            <person name="Olsen L.C."/>
            <person name="Jubin C."/>
            <person name="Canestro C."/>
            <person name="Bouquet J.M."/>
            <person name="Danks G."/>
            <person name="Poulain J."/>
            <person name="Campsteijn C."/>
            <person name="Adamski M."/>
            <person name="Cross I."/>
            <person name="Yadetie F."/>
            <person name="Muffato M."/>
            <person name="Louis A."/>
            <person name="Butcher S."/>
            <person name="Tsagkogeorga G."/>
            <person name="Konrad A."/>
            <person name="Singh S."/>
            <person name="Jensen M.F."/>
            <person name="Cong E.H."/>
            <person name="Eikeseth-Otteraa H."/>
            <person name="Noel B."/>
            <person name="Anthouard V."/>
            <person name="Porcel B.M."/>
            <person name="Kachouri-Lafond R."/>
            <person name="Nishino A."/>
            <person name="Ugolini M."/>
            <person name="Chourrout P."/>
            <person name="Nishida H."/>
            <person name="Aasland R."/>
            <person name="Huzurbazar S."/>
            <person name="Westhof E."/>
            <person name="Delsuc F."/>
            <person name="Lehrach H."/>
            <person name="Reinhardt R."/>
            <person name="Weissenbach J."/>
            <person name="Roy S.W."/>
            <person name="Artiguenave F."/>
            <person name="Postlethwait J.H."/>
            <person name="Manak J.R."/>
            <person name="Thompson E.M."/>
            <person name="Jaillon O."/>
            <person name="Du Pasquier L."/>
            <person name="Boudinot P."/>
            <person name="Liberles D.A."/>
            <person name="Volff J.N."/>
            <person name="Philippe H."/>
            <person name="Lenhard B."/>
            <person name="Roest Crollius H."/>
            <person name="Wincker P."/>
            <person name="Chourrout D."/>
        </authorList>
    </citation>
    <scope>NUCLEOTIDE SEQUENCE [LARGE SCALE GENOMIC DNA]</scope>
</reference>
<dbReference type="InParanoid" id="E4XLU3"/>
<protein>
    <submittedName>
        <fullName evidence="2">Uncharacterized protein</fullName>
    </submittedName>
</protein>
<name>E4XLU3_OIKDI</name>
<dbReference type="EMBL" id="FN653072">
    <property type="protein sequence ID" value="CBY19772.1"/>
    <property type="molecule type" value="Genomic_DNA"/>
</dbReference>
<proteinExistence type="predicted"/>
<dbReference type="Proteomes" id="UP000001307">
    <property type="component" value="Unassembled WGS sequence"/>
</dbReference>
<sequence>MTKIWLSNTASSSLLPIYRSDSKTSLLPADEIGRDPATMFRNVELKWNDVSQKIPYIISKAGIRRKRVITIQYVACLVMVFFLILWLATFVLEYVAPEFII</sequence>
<gene>
    <name evidence="2" type="ORF">GSOID_T00014687001</name>
</gene>
<evidence type="ECO:0000313" key="2">
    <source>
        <dbReference type="EMBL" id="CBY19772.1"/>
    </source>
</evidence>
<dbReference type="AlphaFoldDB" id="E4XLU3"/>
<keyword evidence="1" id="KW-0812">Transmembrane</keyword>
<accession>E4XLU3</accession>
<evidence type="ECO:0000256" key="1">
    <source>
        <dbReference type="SAM" id="Phobius"/>
    </source>
</evidence>
<feature type="transmembrane region" description="Helical" evidence="1">
    <location>
        <begin position="73"/>
        <end position="96"/>
    </location>
</feature>
<keyword evidence="1" id="KW-1133">Transmembrane helix</keyword>
<evidence type="ECO:0000313" key="3">
    <source>
        <dbReference type="Proteomes" id="UP000001307"/>
    </source>
</evidence>
<keyword evidence="1" id="KW-0472">Membrane</keyword>
<organism evidence="2">
    <name type="scientific">Oikopleura dioica</name>
    <name type="common">Tunicate</name>
    <dbReference type="NCBI Taxonomy" id="34765"/>
    <lineage>
        <taxon>Eukaryota</taxon>
        <taxon>Metazoa</taxon>
        <taxon>Chordata</taxon>
        <taxon>Tunicata</taxon>
        <taxon>Appendicularia</taxon>
        <taxon>Copelata</taxon>
        <taxon>Oikopleuridae</taxon>
        <taxon>Oikopleura</taxon>
    </lineage>
</organism>